<dbReference type="AlphaFoldDB" id="A0A5H6FK89"/>
<reference evidence="1" key="2">
    <citation type="submission" date="2018-07" db="EMBL/GenBank/DDBJ databases">
        <authorList>
            <consortium name="NCBI Pathogen Detection Project"/>
        </authorList>
    </citation>
    <scope>NUCLEOTIDE SEQUENCE</scope>
    <source>
        <strain evidence="1">BCW_2043</strain>
    </source>
</reference>
<evidence type="ECO:0000313" key="1">
    <source>
        <dbReference type="EMBL" id="HAE3956097.1"/>
    </source>
</evidence>
<feature type="non-terminal residue" evidence="1">
    <location>
        <position position="1"/>
    </location>
</feature>
<name>A0A5H6FK89_SALET</name>
<reference evidence="1" key="1">
    <citation type="journal article" date="2018" name="Genome Biol.">
        <title>SKESA: strategic k-mer extension for scrupulous assemblies.</title>
        <authorList>
            <person name="Souvorov A."/>
            <person name="Agarwala R."/>
            <person name="Lipman D.J."/>
        </authorList>
    </citation>
    <scope>NUCLEOTIDE SEQUENCE</scope>
    <source>
        <strain evidence="1">BCW_2043</strain>
    </source>
</reference>
<comment type="caution">
    <text evidence="1">The sequence shown here is derived from an EMBL/GenBank/DDBJ whole genome shotgun (WGS) entry which is preliminary data.</text>
</comment>
<protein>
    <submittedName>
        <fullName evidence="1">RHS repeat protein</fullName>
    </submittedName>
</protein>
<gene>
    <name evidence="1" type="ORF">GNC31_004951</name>
</gene>
<accession>A0A5H6FK89</accession>
<organism evidence="1">
    <name type="scientific">Salmonella enterica subsp. enterica serovar Alachua</name>
    <dbReference type="NCBI Taxonomy" id="913240"/>
    <lineage>
        <taxon>Bacteria</taxon>
        <taxon>Pseudomonadati</taxon>
        <taxon>Pseudomonadota</taxon>
        <taxon>Gammaproteobacteria</taxon>
        <taxon>Enterobacterales</taxon>
        <taxon>Enterobacteriaceae</taxon>
        <taxon>Salmonella</taxon>
    </lineage>
</organism>
<dbReference type="EMBL" id="DAARUD010000044">
    <property type="protein sequence ID" value="HAE3956097.1"/>
    <property type="molecule type" value="Genomic_DNA"/>
</dbReference>
<proteinExistence type="predicted"/>
<dbReference type="Gene3D" id="2.180.10.10">
    <property type="entry name" value="RHS repeat-associated core"/>
    <property type="match status" value="1"/>
</dbReference>
<sequence length="152" mass="15800">PIGLAGGINLYSYAPNPIKWMDPLGLHDILADTDIVCRGGACSADSFKNGSGVAADANGKLSGISTQAKPNAGLETLSQPFKHNQIGVATVADIEKAGGTITLDGKLNSSNGSMMMNHATVDGLTAEQAEKLFRPTQPNPVPVEQRGPKREC</sequence>